<dbReference type="SUPFAM" id="SSF53756">
    <property type="entry name" value="UDP-Glycosyltransferase/glycogen phosphorylase"/>
    <property type="match status" value="1"/>
</dbReference>
<evidence type="ECO:0000313" key="2">
    <source>
        <dbReference type="Proteomes" id="UP001344888"/>
    </source>
</evidence>
<gene>
    <name evidence="1" type="ORF">P9B03_09260</name>
</gene>
<evidence type="ECO:0000313" key="1">
    <source>
        <dbReference type="EMBL" id="MEC1178668.1"/>
    </source>
</evidence>
<sequence length="334" mass="38246">MAKNIAFILEYSEWKGYYPFERAAIMRNLLTTEHISIFLKGKEQHISELLNDSPTIFKNYNELASILAKQHFDLIIYDGNDSTIEQAQLFKAHCHTLVHFDDRGEGATLADCHIVALREETQEMLPTNMLVGNFSFAAPSELLQIAFEDKLENDPPHIVIAFEDGDEHNLTYRTLRHLTQLHIPLKISVAIDENYRHSVEDLQMMVLSRRHTSIHQHPNALLSLLPTADIVVCNANYTPYKIATIGIPCITAAQNERELTNSLNREHNGFVHLGLGRKMKQSTIQNAVMEFVLHEARCERAIHKQRTLDLRSSNEALKQLLLDLAYARHEIIHI</sequence>
<organism evidence="1 2">
    <name type="scientific">Metasolibacillus meyeri</name>
    <dbReference type="NCBI Taxonomy" id="1071052"/>
    <lineage>
        <taxon>Bacteria</taxon>
        <taxon>Bacillati</taxon>
        <taxon>Bacillota</taxon>
        <taxon>Bacilli</taxon>
        <taxon>Bacillales</taxon>
        <taxon>Caryophanaceae</taxon>
        <taxon>Metasolibacillus</taxon>
    </lineage>
</organism>
<dbReference type="EMBL" id="JARSFG010000012">
    <property type="protein sequence ID" value="MEC1178668.1"/>
    <property type="molecule type" value="Genomic_DNA"/>
</dbReference>
<protein>
    <submittedName>
        <fullName evidence="1">CMP-N-acetylneuraminic acid synthetase</fullName>
    </submittedName>
</protein>
<proteinExistence type="predicted"/>
<dbReference type="AlphaFoldDB" id="A0AAW9NUW2"/>
<keyword evidence="2" id="KW-1185">Reference proteome</keyword>
<dbReference type="Proteomes" id="UP001344888">
    <property type="component" value="Unassembled WGS sequence"/>
</dbReference>
<dbReference type="RefSeq" id="WP_326123146.1">
    <property type="nucleotide sequence ID" value="NZ_JARSFG010000012.1"/>
</dbReference>
<dbReference type="Gene3D" id="3.40.50.2000">
    <property type="entry name" value="Glycogen Phosphorylase B"/>
    <property type="match status" value="1"/>
</dbReference>
<reference evidence="1 2" key="1">
    <citation type="submission" date="2023-03" db="EMBL/GenBank/DDBJ databases">
        <title>Bacillus Genome Sequencing.</title>
        <authorList>
            <person name="Dunlap C."/>
        </authorList>
    </citation>
    <scope>NUCLEOTIDE SEQUENCE [LARGE SCALE GENOMIC DNA]</scope>
    <source>
        <strain evidence="1 2">B-59205</strain>
    </source>
</reference>
<name>A0AAW9NUW2_9BACL</name>
<accession>A0AAW9NUW2</accession>
<comment type="caution">
    <text evidence="1">The sequence shown here is derived from an EMBL/GenBank/DDBJ whole genome shotgun (WGS) entry which is preliminary data.</text>
</comment>